<evidence type="ECO:0000256" key="1">
    <source>
        <dbReference type="SAM" id="SignalP"/>
    </source>
</evidence>
<dbReference type="RefSeq" id="WP_289410328.1">
    <property type="nucleotide sequence ID" value="NZ_JAUCDY010000004.1"/>
</dbReference>
<dbReference type="SUPFAM" id="SSF160387">
    <property type="entry name" value="NosL/MerB-like"/>
    <property type="match status" value="1"/>
</dbReference>
<evidence type="ECO:0000313" key="3">
    <source>
        <dbReference type="Proteomes" id="UP001241056"/>
    </source>
</evidence>
<comment type="caution">
    <text evidence="2">The sequence shown here is derived from an EMBL/GenBank/DDBJ whole genome shotgun (WGS) entry which is preliminary data.</text>
</comment>
<dbReference type="Pfam" id="PF05573">
    <property type="entry name" value="NosL"/>
    <property type="match status" value="1"/>
</dbReference>
<dbReference type="Proteomes" id="UP001241056">
    <property type="component" value="Unassembled WGS sequence"/>
</dbReference>
<reference evidence="2 3" key="1">
    <citation type="submission" date="2023-06" db="EMBL/GenBank/DDBJ databases">
        <title>Thiopseudomonas sp. CY1220 draft genome sequence.</title>
        <authorList>
            <person name="Zhao G."/>
            <person name="An M."/>
        </authorList>
    </citation>
    <scope>NUCLEOTIDE SEQUENCE [LARGE SCALE GENOMIC DNA]</scope>
    <source>
        <strain evidence="2 3">CY1220</strain>
    </source>
</reference>
<dbReference type="EMBL" id="JAUCDY010000004">
    <property type="protein sequence ID" value="MDM7857670.1"/>
    <property type="molecule type" value="Genomic_DNA"/>
</dbReference>
<name>A0ABT7SNA6_9GAMM</name>
<dbReference type="PANTHER" id="PTHR41247">
    <property type="entry name" value="HTH-TYPE TRANSCRIPTIONAL REPRESSOR YCNK"/>
    <property type="match status" value="1"/>
</dbReference>
<dbReference type="PANTHER" id="PTHR41247:SF1">
    <property type="entry name" value="HTH-TYPE TRANSCRIPTIONAL REPRESSOR YCNK"/>
    <property type="match status" value="1"/>
</dbReference>
<evidence type="ECO:0000313" key="2">
    <source>
        <dbReference type="EMBL" id="MDM7857670.1"/>
    </source>
</evidence>
<feature type="signal peptide" evidence="1">
    <location>
        <begin position="1"/>
        <end position="29"/>
    </location>
</feature>
<dbReference type="InterPro" id="IPR008719">
    <property type="entry name" value="N2O_reductase_NosL"/>
</dbReference>
<dbReference type="Gene3D" id="3.30.70.2050">
    <property type="match status" value="1"/>
</dbReference>
<organism evidence="2 3">
    <name type="scientific">Thiopseudomonas acetoxidans</name>
    <dbReference type="NCBI Taxonomy" id="3041622"/>
    <lineage>
        <taxon>Bacteria</taxon>
        <taxon>Pseudomonadati</taxon>
        <taxon>Pseudomonadota</taxon>
        <taxon>Gammaproteobacteria</taxon>
        <taxon>Pseudomonadales</taxon>
        <taxon>Pseudomonadaceae</taxon>
        <taxon>Thiopseudomonas</taxon>
    </lineage>
</organism>
<gene>
    <name evidence="2" type="ORF">QEZ41_05190</name>
</gene>
<keyword evidence="3" id="KW-1185">Reference proteome</keyword>
<protein>
    <submittedName>
        <fullName evidence="2">Nitrous oxide reductase accessory protein NosL</fullName>
    </submittedName>
</protein>
<feature type="chain" id="PRO_5046744314" evidence="1">
    <location>
        <begin position="30"/>
        <end position="185"/>
    </location>
</feature>
<sequence>MKRRTLLKSTGLAITSLAAMNGLSGQVFAADKPAIKPDTAPLSDELDKYPRCVICNMDRRKFHFSRHLLHYADSHAEGTCSINCASEAMLRERKRGFKAIYAADFGVAGEPKPLTEASSATYLIGSSLRAVMSPVSKYAFAQRSAAEAAMSDAGGQLASFEQAVAASLEDYSRMLTQKYAKDRES</sequence>
<keyword evidence="1" id="KW-0732">Signal</keyword>
<proteinExistence type="predicted"/>
<accession>A0ABT7SNA6</accession>